<keyword evidence="2" id="KW-1185">Reference proteome</keyword>
<organism evidence="1 2">
    <name type="scientific">Alkalicella caledoniensis</name>
    <dbReference type="NCBI Taxonomy" id="2731377"/>
    <lineage>
        <taxon>Bacteria</taxon>
        <taxon>Bacillati</taxon>
        <taxon>Bacillota</taxon>
        <taxon>Clostridia</taxon>
        <taxon>Eubacteriales</taxon>
        <taxon>Proteinivoracaceae</taxon>
        <taxon>Alkalicella</taxon>
    </lineage>
</organism>
<reference evidence="1 2" key="1">
    <citation type="submission" date="2020-07" db="EMBL/GenBank/DDBJ databases">
        <title>Alkalicella. sp. LB2 genome.</title>
        <authorList>
            <person name="Postec A."/>
            <person name="Quemeneur M."/>
        </authorList>
    </citation>
    <scope>NUCLEOTIDE SEQUENCE [LARGE SCALE GENOMIC DNA]</scope>
    <source>
        <strain evidence="1 2">LB2</strain>
    </source>
</reference>
<evidence type="ECO:0000313" key="1">
    <source>
        <dbReference type="EMBL" id="QNO16031.1"/>
    </source>
</evidence>
<proteinExistence type="predicted"/>
<dbReference type="AlphaFoldDB" id="A0A7G9WBG9"/>
<dbReference type="KEGG" id="acae:HYG86_15280"/>
<dbReference type="RefSeq" id="WP_213166428.1">
    <property type="nucleotide sequence ID" value="NZ_CP058559.1"/>
</dbReference>
<dbReference type="Proteomes" id="UP000516160">
    <property type="component" value="Chromosome"/>
</dbReference>
<protein>
    <submittedName>
        <fullName evidence="1">Uncharacterized protein</fullName>
    </submittedName>
</protein>
<sequence length="52" mass="6319">MDKKKDTKKKLTKEDLKHKEWKDFNKGQQEGRYSSNENIMYQGDVKGKKWGW</sequence>
<evidence type="ECO:0000313" key="2">
    <source>
        <dbReference type="Proteomes" id="UP000516160"/>
    </source>
</evidence>
<dbReference type="EMBL" id="CP058559">
    <property type="protein sequence ID" value="QNO16031.1"/>
    <property type="molecule type" value="Genomic_DNA"/>
</dbReference>
<gene>
    <name evidence="1" type="ORF">HYG86_15280</name>
</gene>
<name>A0A7G9WBG9_ALKCA</name>
<accession>A0A7G9WBG9</accession>